<accession>A0AAW6CGJ6</accession>
<dbReference type="AlphaFoldDB" id="A0AAW6CGJ6"/>
<sequence length="79" mass="8600">MSIKSQEANMRKLAGLLSQNLSYVRGERENGPNGVKRTFLNLGKAFLRALAKDLGLRDVRVMSNPGGIAVSGRCCLYGM</sequence>
<dbReference type="Proteomes" id="UP001211173">
    <property type="component" value="Unassembled WGS sequence"/>
</dbReference>
<evidence type="ECO:0000313" key="2">
    <source>
        <dbReference type="Proteomes" id="UP001211173"/>
    </source>
</evidence>
<protein>
    <submittedName>
        <fullName evidence="1">Uncharacterized protein</fullName>
    </submittedName>
</protein>
<gene>
    <name evidence="1" type="ORF">PNE06_04190</name>
</gene>
<reference evidence="1" key="1">
    <citation type="submission" date="2023-01" db="EMBL/GenBank/DDBJ databases">
        <title>Human gut microbiome strain richness.</title>
        <authorList>
            <person name="Chen-Liaw A."/>
        </authorList>
    </citation>
    <scope>NUCLEOTIDE SEQUENCE</scope>
    <source>
        <strain evidence="1">1001287st1_F4_1001285I_161205</strain>
    </source>
</reference>
<comment type="caution">
    <text evidence="1">The sequence shown here is derived from an EMBL/GenBank/DDBJ whole genome shotgun (WGS) entry which is preliminary data.</text>
</comment>
<name>A0AAW6CGJ6_FLAPL</name>
<dbReference type="RefSeq" id="WP_238068405.1">
    <property type="nucleotide sequence ID" value="NZ_BAABXT010000001.1"/>
</dbReference>
<organism evidence="1 2">
    <name type="scientific">Flavonifractor plautii</name>
    <name type="common">Fusobacterium plautii</name>
    <dbReference type="NCBI Taxonomy" id="292800"/>
    <lineage>
        <taxon>Bacteria</taxon>
        <taxon>Bacillati</taxon>
        <taxon>Bacillota</taxon>
        <taxon>Clostridia</taxon>
        <taxon>Eubacteriales</taxon>
        <taxon>Oscillospiraceae</taxon>
        <taxon>Flavonifractor</taxon>
    </lineage>
</organism>
<dbReference type="EMBL" id="JAQLWV010000004">
    <property type="protein sequence ID" value="MDB7932267.1"/>
    <property type="molecule type" value="Genomic_DNA"/>
</dbReference>
<evidence type="ECO:0000313" key="1">
    <source>
        <dbReference type="EMBL" id="MDB7932267.1"/>
    </source>
</evidence>
<proteinExistence type="predicted"/>